<evidence type="ECO:0000313" key="2">
    <source>
        <dbReference type="Proteomes" id="UP000237682"/>
    </source>
</evidence>
<name>A0A2S9Q867_9HYPH</name>
<dbReference type="RefSeq" id="WP_105864044.1">
    <property type="nucleotide sequence ID" value="NZ_PUEJ01000008.1"/>
</dbReference>
<accession>A0A2S9Q867</accession>
<dbReference type="AlphaFoldDB" id="A0A2S9Q867"/>
<dbReference type="Proteomes" id="UP000237682">
    <property type="component" value="Unassembled WGS sequence"/>
</dbReference>
<sequence>MSVNLDITEICNLALDYLDEAPLASIDDNSAVARWFRRNFWPMAWSLMRRHPWNFAMARTLLPESATPPAFGWAHAYELPVDCLRVMPLTADGTESGKTVPHKIEGSQILTDEPAPRPVRYVRRVDNTGQFDQQFTDVLALALAQKAAHFVTGKASYAESLGQKTQVALSEAQAIDALEGTPDDPEDNFWIEARS</sequence>
<dbReference type="OrthoDB" id="7278537at2"/>
<keyword evidence="2" id="KW-1185">Reference proteome</keyword>
<gene>
    <name evidence="1" type="ORF">C5L14_21080</name>
</gene>
<reference evidence="1 2" key="1">
    <citation type="submission" date="2018-02" db="EMBL/GenBank/DDBJ databases">
        <title>Whole genome sequencing of endophytic bacterium.</title>
        <authorList>
            <person name="Eedara R."/>
            <person name="Podile A.R."/>
        </authorList>
    </citation>
    <scope>NUCLEOTIDE SEQUENCE [LARGE SCALE GENOMIC DNA]</scope>
    <source>
        <strain evidence="1 2">RP1T</strain>
    </source>
</reference>
<protein>
    <submittedName>
        <fullName evidence="1">Uncharacterized protein</fullName>
    </submittedName>
</protein>
<comment type="caution">
    <text evidence="1">The sequence shown here is derived from an EMBL/GenBank/DDBJ whole genome shotgun (WGS) entry which is preliminary data.</text>
</comment>
<proteinExistence type="predicted"/>
<evidence type="ECO:0000313" key="1">
    <source>
        <dbReference type="EMBL" id="PRH85484.1"/>
    </source>
</evidence>
<organism evidence="1 2">
    <name type="scientific">Labrys okinawensis</name>
    <dbReference type="NCBI Taxonomy" id="346911"/>
    <lineage>
        <taxon>Bacteria</taxon>
        <taxon>Pseudomonadati</taxon>
        <taxon>Pseudomonadota</taxon>
        <taxon>Alphaproteobacteria</taxon>
        <taxon>Hyphomicrobiales</taxon>
        <taxon>Xanthobacteraceae</taxon>
        <taxon>Labrys</taxon>
    </lineage>
</organism>
<dbReference type="EMBL" id="PUEJ01000008">
    <property type="protein sequence ID" value="PRH85484.1"/>
    <property type="molecule type" value="Genomic_DNA"/>
</dbReference>